<sequence length="226" mass="26795">MKTENIDKLTESREQFFKYVSICNKNFRSLTPSIYLYRKIFERQKQVDFQTVKLTGDRDFIELCYVTLVSWNMNMRGARLADFNDFAESIRKNSGIVTQLSSKELQRLTEIELEQVLEITRQLFLGLKIMKSKSKIVGVSKTLHFLLPKLFPPMDRRYTMNFFYGYFNYHNEEIKEFKSFSILMRELYKITQQLKLTLKDVDGVLWNTTVPKLIDNAIIGFVSRKS</sequence>
<organism evidence="1 2">
    <name type="scientific">Candidatus Chisholmbacteria bacterium RIFCSPHIGHO2_01_FULL_52_32</name>
    <dbReference type="NCBI Taxonomy" id="1797591"/>
    <lineage>
        <taxon>Bacteria</taxon>
        <taxon>Candidatus Chisholmiibacteriota</taxon>
    </lineage>
</organism>
<evidence type="ECO:0000313" key="1">
    <source>
        <dbReference type="EMBL" id="OGY17853.1"/>
    </source>
</evidence>
<gene>
    <name evidence="1" type="ORF">A2786_00850</name>
</gene>
<dbReference type="Proteomes" id="UP000179233">
    <property type="component" value="Unassembled WGS sequence"/>
</dbReference>
<dbReference type="EMBL" id="MHCJ01000006">
    <property type="protein sequence ID" value="OGY17853.1"/>
    <property type="molecule type" value="Genomic_DNA"/>
</dbReference>
<evidence type="ECO:0000313" key="2">
    <source>
        <dbReference type="Proteomes" id="UP000179233"/>
    </source>
</evidence>
<reference evidence="1 2" key="1">
    <citation type="journal article" date="2016" name="Nat. Commun.">
        <title>Thousands of microbial genomes shed light on interconnected biogeochemical processes in an aquifer system.</title>
        <authorList>
            <person name="Anantharaman K."/>
            <person name="Brown C.T."/>
            <person name="Hug L.A."/>
            <person name="Sharon I."/>
            <person name="Castelle C.J."/>
            <person name="Probst A.J."/>
            <person name="Thomas B.C."/>
            <person name="Singh A."/>
            <person name="Wilkins M.J."/>
            <person name="Karaoz U."/>
            <person name="Brodie E.L."/>
            <person name="Williams K.H."/>
            <person name="Hubbard S.S."/>
            <person name="Banfield J.F."/>
        </authorList>
    </citation>
    <scope>NUCLEOTIDE SEQUENCE [LARGE SCALE GENOMIC DNA]</scope>
</reference>
<accession>A0A1G1VR41</accession>
<protein>
    <submittedName>
        <fullName evidence="1">Uncharacterized protein</fullName>
    </submittedName>
</protein>
<dbReference type="AlphaFoldDB" id="A0A1G1VR41"/>
<comment type="caution">
    <text evidence="1">The sequence shown here is derived from an EMBL/GenBank/DDBJ whole genome shotgun (WGS) entry which is preliminary data.</text>
</comment>
<proteinExistence type="predicted"/>
<name>A0A1G1VR41_9BACT</name>